<feature type="compositionally biased region" description="Basic residues" evidence="1">
    <location>
        <begin position="253"/>
        <end position="265"/>
    </location>
</feature>
<feature type="compositionally biased region" description="Polar residues" evidence="1">
    <location>
        <begin position="154"/>
        <end position="169"/>
    </location>
</feature>
<protein>
    <submittedName>
        <fullName evidence="2">Uncharacterized protein</fullName>
    </submittedName>
</protein>
<evidence type="ECO:0000313" key="3">
    <source>
        <dbReference type="Proteomes" id="UP001153069"/>
    </source>
</evidence>
<organism evidence="2 3">
    <name type="scientific">Seminavis robusta</name>
    <dbReference type="NCBI Taxonomy" id="568900"/>
    <lineage>
        <taxon>Eukaryota</taxon>
        <taxon>Sar</taxon>
        <taxon>Stramenopiles</taxon>
        <taxon>Ochrophyta</taxon>
        <taxon>Bacillariophyta</taxon>
        <taxon>Bacillariophyceae</taxon>
        <taxon>Bacillariophycidae</taxon>
        <taxon>Naviculales</taxon>
        <taxon>Naviculaceae</taxon>
        <taxon>Seminavis</taxon>
    </lineage>
</organism>
<feature type="compositionally biased region" description="Polar residues" evidence="1">
    <location>
        <begin position="209"/>
        <end position="228"/>
    </location>
</feature>
<dbReference type="EMBL" id="CAICTM010000532">
    <property type="protein sequence ID" value="CAB9512380.1"/>
    <property type="molecule type" value="Genomic_DNA"/>
</dbReference>
<reference evidence="2" key="1">
    <citation type="submission" date="2020-06" db="EMBL/GenBank/DDBJ databases">
        <authorList>
            <consortium name="Plant Systems Biology data submission"/>
        </authorList>
    </citation>
    <scope>NUCLEOTIDE SEQUENCE</scope>
    <source>
        <strain evidence="2">D6</strain>
    </source>
</reference>
<feature type="region of interest" description="Disordered" evidence="1">
    <location>
        <begin position="491"/>
        <end position="516"/>
    </location>
</feature>
<accession>A0A9N8HHE8</accession>
<feature type="region of interest" description="Disordered" evidence="1">
    <location>
        <begin position="128"/>
        <end position="182"/>
    </location>
</feature>
<sequence length="531" mass="57775">MMSGRPSLKISLSDGSRRVPRLSSYASSIRPSSSDDASSRPRRKEFKEMVKRATPADMKQLKTFRDANSGKGRSFTMARPCHNMKFSEGSRAMMAACIPPALSSSSKFPGAIRSNSFGRAEQFLRMGQADEDTATSNPSLRYLITRARRGSRRPSYSANASPNTATSGDANKGRPLVKLNGSARDKLSDAVAELTRSAQRHKEAAIFRNTKSQDTVQDTCVSSDSSRTPRLKRNSSSSEASTTSQSSCAGLARPKRAQKKNKSRRLLSGAGDCGRTPFSSPYGPTENRPILQLPDPSTISDPKALFAMARKMMSNRSSVQSPGSDDSVSAGICLELPSRQGSFLSSSSKDTSPIALLQHRLEVTSEVLRETESVTQEDGEKTLLQKMTESVTSIMEDDDELSFCSTTSLHSLPSVQQEAANGNDDDSIAFSIDSVRLHKQQIDTTTGSKGNSNQKVGEAAVGSLGATSHHHRLLRQTVVVEFDLDDDIHFQRGSNGDDDDVEYEDERSFASVSSLNTNLSERMQDLDLNNE</sequence>
<feature type="region of interest" description="Disordered" evidence="1">
    <location>
        <begin position="1"/>
        <end position="52"/>
    </location>
</feature>
<dbReference type="AlphaFoldDB" id="A0A9N8HHE8"/>
<feature type="compositionally biased region" description="Acidic residues" evidence="1">
    <location>
        <begin position="496"/>
        <end position="505"/>
    </location>
</feature>
<dbReference type="Proteomes" id="UP001153069">
    <property type="component" value="Unassembled WGS sequence"/>
</dbReference>
<feature type="region of interest" description="Disordered" evidence="1">
    <location>
        <begin position="204"/>
        <end position="297"/>
    </location>
</feature>
<comment type="caution">
    <text evidence="2">The sequence shown here is derived from an EMBL/GenBank/DDBJ whole genome shotgun (WGS) entry which is preliminary data.</text>
</comment>
<feature type="compositionally biased region" description="Low complexity" evidence="1">
    <location>
        <begin position="235"/>
        <end position="247"/>
    </location>
</feature>
<name>A0A9N8HHE8_9STRA</name>
<evidence type="ECO:0000313" key="2">
    <source>
        <dbReference type="EMBL" id="CAB9512380.1"/>
    </source>
</evidence>
<feature type="compositionally biased region" description="Low complexity" evidence="1">
    <location>
        <begin position="23"/>
        <end position="36"/>
    </location>
</feature>
<proteinExistence type="predicted"/>
<keyword evidence="3" id="KW-1185">Reference proteome</keyword>
<evidence type="ECO:0000256" key="1">
    <source>
        <dbReference type="SAM" id="MobiDB-lite"/>
    </source>
</evidence>
<gene>
    <name evidence="2" type="ORF">SEMRO_533_G161650.1</name>
</gene>